<dbReference type="EMBL" id="RJTJ01000009">
    <property type="protein sequence ID" value="RUM06439.1"/>
    <property type="molecule type" value="Genomic_DNA"/>
</dbReference>
<dbReference type="RefSeq" id="WP_126909173.1">
    <property type="nucleotide sequence ID" value="NZ_ML133756.1"/>
</dbReference>
<evidence type="ECO:0000259" key="1">
    <source>
        <dbReference type="Pfam" id="PF15579"/>
    </source>
</evidence>
<accession>A0A3S0QHF5</accession>
<feature type="domain" description="Immunity protein 52" evidence="1">
    <location>
        <begin position="9"/>
        <end position="147"/>
    </location>
</feature>
<dbReference type="InterPro" id="IPR028969">
    <property type="entry name" value="Imm52"/>
</dbReference>
<comment type="caution">
    <text evidence="2">The sequence shown here is derived from an EMBL/GenBank/DDBJ whole genome shotgun (WGS) entry which is preliminary data.</text>
</comment>
<dbReference type="AlphaFoldDB" id="A0A3S0QHF5"/>
<evidence type="ECO:0000313" key="3">
    <source>
        <dbReference type="Proteomes" id="UP000278081"/>
    </source>
</evidence>
<evidence type="ECO:0000313" key="2">
    <source>
        <dbReference type="EMBL" id="RUM06439.1"/>
    </source>
</evidence>
<proteinExistence type="predicted"/>
<protein>
    <recommendedName>
        <fullName evidence="1">Immunity protein 52 domain-containing protein</fullName>
    </recommendedName>
</protein>
<dbReference type="Proteomes" id="UP000278081">
    <property type="component" value="Unassembled WGS sequence"/>
</dbReference>
<organism evidence="2 3">
    <name type="scientific">Rhizobium chutanense</name>
    <dbReference type="NCBI Taxonomy" id="2035448"/>
    <lineage>
        <taxon>Bacteria</taxon>
        <taxon>Pseudomonadati</taxon>
        <taxon>Pseudomonadota</taxon>
        <taxon>Alphaproteobacteria</taxon>
        <taxon>Hyphomicrobiales</taxon>
        <taxon>Rhizobiaceae</taxon>
        <taxon>Rhizobium/Agrobacterium group</taxon>
        <taxon>Rhizobium</taxon>
    </lineage>
</organism>
<dbReference type="Pfam" id="PF15579">
    <property type="entry name" value="Imm52"/>
    <property type="match status" value="1"/>
</dbReference>
<sequence>MTMTPYTLLAYRANRPRGPEECATDLSVFLNRLAKISPVVFQWKLRGSTKRKAMQNSFIDPDDLDFLCGLVLKGVNRRDGDRSIIPELGFSVSFWNGASKEEDAASLSIANGSTSKFSSNSVVLHFPYYGDLNKNLSVTVDLLSAAAEALGAERGLLFKSELRPVSLDHMFLETAAFLADGFDTEAFARLTAEADEIVPAGNGKIFLRR</sequence>
<name>A0A3S0QHF5_9HYPH</name>
<reference evidence="2 3" key="1">
    <citation type="submission" date="2018-11" db="EMBL/GenBank/DDBJ databases">
        <title>Rhizobium chutanense sp. nov., isolated from root nodules of Phaseolus vulgaris in China.</title>
        <authorList>
            <person name="Huo Y."/>
        </authorList>
    </citation>
    <scope>NUCLEOTIDE SEQUENCE [LARGE SCALE GENOMIC DNA]</scope>
    <source>
        <strain evidence="2 3">C16</strain>
    </source>
</reference>
<dbReference type="OrthoDB" id="8402986at2"/>
<gene>
    <name evidence="2" type="ORF">EFR84_12490</name>
</gene>